<keyword evidence="1" id="KW-0812">Transmembrane</keyword>
<dbReference type="OrthoDB" id="2971310at2"/>
<feature type="transmembrane region" description="Helical" evidence="1">
    <location>
        <begin position="7"/>
        <end position="29"/>
    </location>
</feature>
<protein>
    <submittedName>
        <fullName evidence="2">Uncharacterized protein</fullName>
    </submittedName>
</protein>
<gene>
    <name evidence="2" type="ORF">F9U64_06440</name>
</gene>
<evidence type="ECO:0000313" key="3">
    <source>
        <dbReference type="Proteomes" id="UP000480246"/>
    </source>
</evidence>
<keyword evidence="1" id="KW-1133">Transmembrane helix</keyword>
<sequence length="88" mass="9952">MRLLIKSVICSIVIHVVVIAIVIAIIQLFHRKNTIPPDISARYENVEILQSEVAFGFSFSPMIICLSFTLISFLSWLVFKMLQNSNVA</sequence>
<proteinExistence type="predicted"/>
<dbReference type="AlphaFoldDB" id="A0A7C8KTJ0"/>
<keyword evidence="1" id="KW-0472">Membrane</keyword>
<keyword evidence="3" id="KW-1185">Reference proteome</keyword>
<dbReference type="EMBL" id="WEID01000028">
    <property type="protein sequence ID" value="KAB8138080.1"/>
    <property type="molecule type" value="Genomic_DNA"/>
</dbReference>
<feature type="transmembrane region" description="Helical" evidence="1">
    <location>
        <begin position="59"/>
        <end position="79"/>
    </location>
</feature>
<evidence type="ECO:0000256" key="1">
    <source>
        <dbReference type="SAM" id="Phobius"/>
    </source>
</evidence>
<evidence type="ECO:0000313" key="2">
    <source>
        <dbReference type="EMBL" id="KAB8138080.1"/>
    </source>
</evidence>
<organism evidence="2 3">
    <name type="scientific">Gracilibacillus oryzae</name>
    <dbReference type="NCBI Taxonomy" id="1672701"/>
    <lineage>
        <taxon>Bacteria</taxon>
        <taxon>Bacillati</taxon>
        <taxon>Bacillota</taxon>
        <taxon>Bacilli</taxon>
        <taxon>Bacillales</taxon>
        <taxon>Bacillaceae</taxon>
        <taxon>Gracilibacillus</taxon>
    </lineage>
</organism>
<reference evidence="2 3" key="1">
    <citation type="submission" date="2019-10" db="EMBL/GenBank/DDBJ databases">
        <title>Gracilibacillus sp. nov. isolated from rice seeds.</title>
        <authorList>
            <person name="He S."/>
        </authorList>
    </citation>
    <scope>NUCLEOTIDE SEQUENCE [LARGE SCALE GENOMIC DNA]</scope>
    <source>
        <strain evidence="2 3">TD8</strain>
    </source>
</reference>
<comment type="caution">
    <text evidence="2">The sequence shown here is derived from an EMBL/GenBank/DDBJ whole genome shotgun (WGS) entry which is preliminary data.</text>
</comment>
<dbReference type="Proteomes" id="UP000480246">
    <property type="component" value="Unassembled WGS sequence"/>
</dbReference>
<accession>A0A7C8KTJ0</accession>
<name>A0A7C8KTJ0_9BACI</name>